<evidence type="ECO:0000259" key="6">
    <source>
        <dbReference type="PROSITE" id="PS50977"/>
    </source>
</evidence>
<keyword evidence="3 5" id="KW-0238">DNA-binding</keyword>
<evidence type="ECO:0000256" key="2">
    <source>
        <dbReference type="ARBA" id="ARBA00023015"/>
    </source>
</evidence>
<evidence type="ECO:0000313" key="8">
    <source>
        <dbReference type="Proteomes" id="UP001596507"/>
    </source>
</evidence>
<accession>A0ABW2H7Q5</accession>
<keyword evidence="4" id="KW-0804">Transcription</keyword>
<keyword evidence="8" id="KW-1185">Reference proteome</keyword>
<dbReference type="InterPro" id="IPR001647">
    <property type="entry name" value="HTH_TetR"/>
</dbReference>
<dbReference type="PROSITE" id="PS01081">
    <property type="entry name" value="HTH_TETR_1"/>
    <property type="match status" value="1"/>
</dbReference>
<dbReference type="InterPro" id="IPR023772">
    <property type="entry name" value="DNA-bd_HTH_TetR-type_CS"/>
</dbReference>
<evidence type="ECO:0000256" key="3">
    <source>
        <dbReference type="ARBA" id="ARBA00023125"/>
    </source>
</evidence>
<feature type="DNA-binding region" description="H-T-H motif" evidence="5">
    <location>
        <begin position="33"/>
        <end position="52"/>
    </location>
</feature>
<dbReference type="InterPro" id="IPR039538">
    <property type="entry name" value="BetI_C"/>
</dbReference>
<keyword evidence="1" id="KW-0678">Repressor</keyword>
<dbReference type="Pfam" id="PF00440">
    <property type="entry name" value="TetR_N"/>
    <property type="match status" value="1"/>
</dbReference>
<dbReference type="Proteomes" id="UP001596507">
    <property type="component" value="Unassembled WGS sequence"/>
</dbReference>
<proteinExistence type="predicted"/>
<name>A0ABW2H7Q5_9MICO</name>
<dbReference type="SUPFAM" id="SSF46689">
    <property type="entry name" value="Homeodomain-like"/>
    <property type="match status" value="1"/>
</dbReference>
<dbReference type="PANTHER" id="PTHR30055:SF234">
    <property type="entry name" value="HTH-TYPE TRANSCRIPTIONAL REGULATOR BETI"/>
    <property type="match status" value="1"/>
</dbReference>
<dbReference type="Gene3D" id="1.10.357.10">
    <property type="entry name" value="Tetracycline Repressor, domain 2"/>
    <property type="match status" value="1"/>
</dbReference>
<dbReference type="PROSITE" id="PS50977">
    <property type="entry name" value="HTH_TETR_2"/>
    <property type="match status" value="1"/>
</dbReference>
<protein>
    <submittedName>
        <fullName evidence="7">TetR/AcrR family transcriptional regulator</fullName>
    </submittedName>
</protein>
<evidence type="ECO:0000256" key="1">
    <source>
        <dbReference type="ARBA" id="ARBA00022491"/>
    </source>
</evidence>
<dbReference type="Pfam" id="PF13977">
    <property type="entry name" value="TetR_C_6"/>
    <property type="match status" value="1"/>
</dbReference>
<feature type="domain" description="HTH tetR-type" evidence="6">
    <location>
        <begin position="10"/>
        <end position="70"/>
    </location>
</feature>
<evidence type="ECO:0000256" key="5">
    <source>
        <dbReference type="PROSITE-ProRule" id="PRU00335"/>
    </source>
</evidence>
<evidence type="ECO:0000256" key="4">
    <source>
        <dbReference type="ARBA" id="ARBA00023163"/>
    </source>
</evidence>
<reference evidence="8" key="1">
    <citation type="journal article" date="2019" name="Int. J. Syst. Evol. Microbiol.">
        <title>The Global Catalogue of Microorganisms (GCM) 10K type strain sequencing project: providing services to taxonomists for standard genome sequencing and annotation.</title>
        <authorList>
            <consortium name="The Broad Institute Genomics Platform"/>
            <consortium name="The Broad Institute Genome Sequencing Center for Infectious Disease"/>
            <person name="Wu L."/>
            <person name="Ma J."/>
        </authorList>
    </citation>
    <scope>NUCLEOTIDE SEQUENCE [LARGE SCALE GENOMIC DNA]</scope>
    <source>
        <strain evidence="8">CGMCC 1.15772</strain>
    </source>
</reference>
<keyword evidence="2" id="KW-0805">Transcription regulation</keyword>
<comment type="caution">
    <text evidence="7">The sequence shown here is derived from an EMBL/GenBank/DDBJ whole genome shotgun (WGS) entry which is preliminary data.</text>
</comment>
<organism evidence="7 8">
    <name type="scientific">Microbacterium fluvii</name>
    <dbReference type="NCBI Taxonomy" id="415215"/>
    <lineage>
        <taxon>Bacteria</taxon>
        <taxon>Bacillati</taxon>
        <taxon>Actinomycetota</taxon>
        <taxon>Actinomycetes</taxon>
        <taxon>Micrococcales</taxon>
        <taxon>Microbacteriaceae</taxon>
        <taxon>Microbacterium</taxon>
    </lineage>
</organism>
<dbReference type="InterPro" id="IPR009057">
    <property type="entry name" value="Homeodomain-like_sf"/>
</dbReference>
<sequence>MPKISDAKREARRAEIVDAALGCFKRSGYQRTSMADIIAESGLSAGAIYGYFPSKSDLVLTVAARILDARRAELALAETERTLSPAGIAQLLVQGVRSEAPLPVLIQVWGEATVDPELRTLLQHTLGDMRGTIADALQRWAVAHPDQVPDDPARWAHATAPVTMSLIPGFVLQSALFDEFDGDAFLAALPGLLPHAE</sequence>
<dbReference type="PRINTS" id="PR00455">
    <property type="entry name" value="HTHTETR"/>
</dbReference>
<dbReference type="EMBL" id="JBHTBE010000001">
    <property type="protein sequence ID" value="MFC7267377.1"/>
    <property type="molecule type" value="Genomic_DNA"/>
</dbReference>
<evidence type="ECO:0000313" key="7">
    <source>
        <dbReference type="EMBL" id="MFC7267377.1"/>
    </source>
</evidence>
<dbReference type="RefSeq" id="WP_262872330.1">
    <property type="nucleotide sequence ID" value="NZ_BAABKW010000008.1"/>
</dbReference>
<dbReference type="PANTHER" id="PTHR30055">
    <property type="entry name" value="HTH-TYPE TRANSCRIPTIONAL REGULATOR RUTR"/>
    <property type="match status" value="1"/>
</dbReference>
<gene>
    <name evidence="7" type="ORF">ACFQRL_00240</name>
</gene>
<dbReference type="InterPro" id="IPR050109">
    <property type="entry name" value="HTH-type_TetR-like_transc_reg"/>
</dbReference>